<evidence type="ECO:0000256" key="5">
    <source>
        <dbReference type="SAM" id="SignalP"/>
    </source>
</evidence>
<proteinExistence type="predicted"/>
<keyword evidence="4" id="KW-0812">Transmembrane</keyword>
<evidence type="ECO:0000256" key="4">
    <source>
        <dbReference type="SAM" id="Phobius"/>
    </source>
</evidence>
<evidence type="ECO:0000313" key="7">
    <source>
        <dbReference type="Proteomes" id="UP000193560"/>
    </source>
</evidence>
<dbReference type="AlphaFoldDB" id="A0A1X2IR05"/>
<keyword evidence="7" id="KW-1185">Reference proteome</keyword>
<feature type="signal peptide" evidence="5">
    <location>
        <begin position="1"/>
        <end position="23"/>
    </location>
</feature>
<dbReference type="Proteomes" id="UP000193560">
    <property type="component" value="Unassembled WGS sequence"/>
</dbReference>
<keyword evidence="4" id="KW-0472">Membrane</keyword>
<protein>
    <recommendedName>
        <fullName evidence="8">Galactose oxidase</fullName>
    </recommendedName>
</protein>
<accession>A0A1X2IR05</accession>
<feature type="region of interest" description="Disordered" evidence="3">
    <location>
        <begin position="859"/>
        <end position="916"/>
    </location>
</feature>
<gene>
    <name evidence="6" type="ORF">BCR42DRAFT_409363</name>
</gene>
<keyword evidence="2" id="KW-0677">Repeat</keyword>
<dbReference type="OrthoDB" id="432528at2759"/>
<keyword evidence="1" id="KW-0880">Kelch repeat</keyword>
<keyword evidence="4" id="KW-1133">Transmembrane helix</keyword>
<comment type="caution">
    <text evidence="6">The sequence shown here is derived from an EMBL/GenBank/DDBJ whole genome shotgun (WGS) entry which is preliminary data.</text>
</comment>
<name>A0A1X2IR05_9FUNG</name>
<dbReference type="Pfam" id="PF13415">
    <property type="entry name" value="Beta-prop_FBX42"/>
    <property type="match status" value="1"/>
</dbReference>
<keyword evidence="5" id="KW-0732">Signal</keyword>
<feature type="transmembrane region" description="Helical" evidence="4">
    <location>
        <begin position="438"/>
        <end position="456"/>
    </location>
</feature>
<evidence type="ECO:0000256" key="3">
    <source>
        <dbReference type="SAM" id="MobiDB-lite"/>
    </source>
</evidence>
<dbReference type="PANTHER" id="PTHR46093:SF18">
    <property type="entry name" value="FIBRONECTIN TYPE-III DOMAIN-CONTAINING PROTEIN"/>
    <property type="match status" value="1"/>
</dbReference>
<evidence type="ECO:0000256" key="1">
    <source>
        <dbReference type="ARBA" id="ARBA00022441"/>
    </source>
</evidence>
<dbReference type="PANTHER" id="PTHR46093">
    <property type="entry name" value="ACYL-COA-BINDING DOMAIN-CONTAINING PROTEIN 5"/>
    <property type="match status" value="1"/>
</dbReference>
<dbReference type="Gene3D" id="2.120.10.80">
    <property type="entry name" value="Kelch-type beta propeller"/>
    <property type="match status" value="2"/>
</dbReference>
<organism evidence="6 7">
    <name type="scientific">Absidia repens</name>
    <dbReference type="NCBI Taxonomy" id="90262"/>
    <lineage>
        <taxon>Eukaryota</taxon>
        <taxon>Fungi</taxon>
        <taxon>Fungi incertae sedis</taxon>
        <taxon>Mucoromycota</taxon>
        <taxon>Mucoromycotina</taxon>
        <taxon>Mucoromycetes</taxon>
        <taxon>Mucorales</taxon>
        <taxon>Cunninghamellaceae</taxon>
        <taxon>Absidia</taxon>
    </lineage>
</organism>
<dbReference type="SUPFAM" id="SSF117281">
    <property type="entry name" value="Kelch motif"/>
    <property type="match status" value="1"/>
</dbReference>
<evidence type="ECO:0000256" key="2">
    <source>
        <dbReference type="ARBA" id="ARBA00022737"/>
    </source>
</evidence>
<dbReference type="EMBL" id="MCGE01000006">
    <property type="protein sequence ID" value="ORZ20719.1"/>
    <property type="molecule type" value="Genomic_DNA"/>
</dbReference>
<reference evidence="6 7" key="1">
    <citation type="submission" date="2016-07" db="EMBL/GenBank/DDBJ databases">
        <title>Pervasive Adenine N6-methylation of Active Genes in Fungi.</title>
        <authorList>
            <consortium name="DOE Joint Genome Institute"/>
            <person name="Mondo S.J."/>
            <person name="Dannebaum R.O."/>
            <person name="Kuo R.C."/>
            <person name="Labutti K."/>
            <person name="Haridas S."/>
            <person name="Kuo A."/>
            <person name="Salamov A."/>
            <person name="Ahrendt S.R."/>
            <person name="Lipzen A."/>
            <person name="Sullivan W."/>
            <person name="Andreopoulos W.B."/>
            <person name="Clum A."/>
            <person name="Lindquist E."/>
            <person name="Daum C."/>
            <person name="Ramamoorthy G.K."/>
            <person name="Gryganskyi A."/>
            <person name="Culley D."/>
            <person name="Magnuson J.K."/>
            <person name="James T.Y."/>
            <person name="O'Malley M.A."/>
            <person name="Stajich J.E."/>
            <person name="Spatafora J.W."/>
            <person name="Visel A."/>
            <person name="Grigoriev I.V."/>
        </authorList>
    </citation>
    <scope>NUCLEOTIDE SEQUENCE [LARGE SCALE GENOMIC DNA]</scope>
    <source>
        <strain evidence="6 7">NRRL 1336</strain>
    </source>
</reference>
<feature type="transmembrane region" description="Helical" evidence="4">
    <location>
        <begin position="381"/>
        <end position="405"/>
    </location>
</feature>
<evidence type="ECO:0008006" key="8">
    <source>
        <dbReference type="Google" id="ProtNLM"/>
    </source>
</evidence>
<evidence type="ECO:0000313" key="6">
    <source>
        <dbReference type="EMBL" id="ORZ20719.1"/>
    </source>
</evidence>
<sequence length="916" mass="100630">MNSLSFLLLTLFALTWSTSTVHAYFYVPNFMSTLPFGGGMATAQRNNSMILFGGETDSTSYTNTLYQLTQNSTGYTWEALPQKNAAQGVVYAQAIVSKDQSSLMVIGGQGNFTATAPSNPTNGTNSTAASNTTTSALPLQLQLYNFASASWSTYTPKAGVEMPGNRKLFSATYMDSSNKIYIYGGASNEQNVYGDLWVMDGTTAAFTKLKPYYTRYGHTGSMTSDGKLVILGGAIVTGGKSTLASMNQLTVYDVASDSWSIVNTSGNVPSPRSDHSAVITSDDKIIILGGDSGAAARYKQFTRSVAILDTKTWTWTIPNMQGILPSSRSYASAAMLDGKHVTFAFGSALNVQYNDINVMDVASSSWLQSFSNSDDSDSSGLSTGVIVGVTIACVVLLVIILFLLWKFQAYIRFLVTRIHSDIWKPRSGEPIWAETCRIVFQIFFIFIFAMFLVFVIKQAIDSPNVIQRIENAAAQVDSPDVRFCFDGYNVNAANPNDMNNPGVACQTDVGYSCNEYVQTLDMSVFSPVFTDHLGHVQCYLFRAPNTFKLASTSGQNNGSRLIFTMYGDQSITAARVHISVYPKAMDPNAYVYGINDDTPVLLDQADVLSWQNDERNDVSANNIYSVEPFTYSALSYEIADHRYLQDVGWNYVGFLPISNHTPEISSDFRSEAPNPQYTLNHADLGVVAVSPDAFTEIINREVKMYTLLNALGFVGGIFGLLIAVQAWLFGFRPRSPWGVVHRWSMGDMKRSLLRGLQNKFKTTDAAGIPLVHPVHKRFSVNDFNNLGYESETQRISRVEERMQVMELLFKAYYVDDEVFRSLDNANKNAPPGYDQSHRAGPLFPSSEKVDLAATTGAQRQYQGGQAVPMGAGSQPSSPGRFSHMFNHRNSVNSDSSSHHHLTGGAPPTDNVHMRDI</sequence>
<feature type="chain" id="PRO_5012100675" description="Galactose oxidase" evidence="5">
    <location>
        <begin position="24"/>
        <end position="916"/>
    </location>
</feature>
<feature type="transmembrane region" description="Helical" evidence="4">
    <location>
        <begin position="707"/>
        <end position="729"/>
    </location>
</feature>
<dbReference type="InterPro" id="IPR015915">
    <property type="entry name" value="Kelch-typ_b-propeller"/>
</dbReference>
<dbReference type="STRING" id="90262.A0A1X2IR05"/>